<dbReference type="eggNOG" id="COG0702">
    <property type="taxonomic scope" value="Bacteria"/>
</dbReference>
<dbReference type="PANTHER" id="PTHR47128:SF2">
    <property type="entry name" value="PROTEIN HIGH CHLOROPHYLL FLUORESCENCE PHENOTYPE 244, CHLOROPLASTIC"/>
    <property type="match status" value="1"/>
</dbReference>
<dbReference type="OrthoDB" id="504564at2"/>
<dbReference type="Proteomes" id="UP000001026">
    <property type="component" value="Chromosome"/>
</dbReference>
<evidence type="ECO:0000313" key="5">
    <source>
        <dbReference type="Proteomes" id="UP000001026"/>
    </source>
</evidence>
<dbReference type="PANTHER" id="PTHR47128">
    <property type="match status" value="1"/>
</dbReference>
<dbReference type="HOGENOM" id="CLU_007383_10_3_3"/>
<dbReference type="KEGG" id="pmm:PMM1152"/>
<evidence type="ECO:0000256" key="1">
    <source>
        <dbReference type="ARBA" id="ARBA00022531"/>
    </source>
</evidence>
<dbReference type="STRING" id="59919.PMM1152"/>
<dbReference type="GO" id="GO:0009523">
    <property type="term" value="C:photosystem II"/>
    <property type="evidence" value="ECO:0007669"/>
    <property type="project" value="UniProtKB-KW"/>
</dbReference>
<dbReference type="Pfam" id="PF13460">
    <property type="entry name" value="NAD_binding_10"/>
    <property type="match status" value="1"/>
</dbReference>
<sequence length="320" mass="36404">MKILLVGATGTLGRQIAKQAIEEGHEVRCFVRNPRKASFLQEWGCELTKGNLLNSGDIDYALQDIEVVIDSATGRPEDSKSIYETDWDGKLNLFNACESKKIKRVIFLSILSTEKFRNVPLMDVKYCTEKLLEKSNFDYTIFKCAAFMQGVISQFAIPVLDSQAVWMSGTPTKIAYMNTQDMAKIIVSSINKPKSYKRSLPLVGPKAWDSDEVISLCEKYSNKKAKIFRVSPFLIKVTQNVVSFFQDALNVSERLAFAEVTSSGVPLDDDMSNTYELLELKKEDSTSLESYIKEYYQQILKRLKEMEADLNIEEKKRLPF</sequence>
<evidence type="ECO:0000313" key="4">
    <source>
        <dbReference type="EMBL" id="CAE19611.1"/>
    </source>
</evidence>
<reference evidence="4 5" key="1">
    <citation type="journal article" date="2003" name="Nature">
        <title>Genome divergence in two Prochlorococcus ecotypes reflects oceanic niche differentiation.</title>
        <authorList>
            <person name="Rocap G."/>
            <person name="Larimer F.W."/>
            <person name="Lamerdin J.E."/>
            <person name="Malfatti S."/>
            <person name="Chain P."/>
            <person name="Ahlgren N.A."/>
            <person name="Arellano A."/>
            <person name="Coleman M."/>
            <person name="Hauser L."/>
            <person name="Hess W.R."/>
            <person name="Johnson Z.I."/>
            <person name="Land M.L."/>
            <person name="Lindell D."/>
            <person name="Post A.F."/>
            <person name="Regala W."/>
            <person name="Shah M."/>
            <person name="Shaw S.L."/>
            <person name="Steglich C."/>
            <person name="Sullivan M.B."/>
            <person name="Ting C.S."/>
            <person name="Tolonen A."/>
            <person name="Webb E.A."/>
            <person name="Zinser E.R."/>
            <person name="Chisholm S.W."/>
        </authorList>
    </citation>
    <scope>NUCLEOTIDE SEQUENCE [LARGE SCALE GENOMIC DNA]</scope>
    <source>
        <strain evidence="5">CCMP1986 / NIES-2087 / MED4</strain>
    </source>
</reference>
<dbReference type="InterPro" id="IPR044256">
    <property type="entry name" value="HCF244-like"/>
</dbReference>
<dbReference type="AlphaFoldDB" id="Q7V0V0"/>
<dbReference type="Gene3D" id="3.40.50.720">
    <property type="entry name" value="NAD(P)-binding Rossmann-like Domain"/>
    <property type="match status" value="1"/>
</dbReference>
<dbReference type="CDD" id="cd05243">
    <property type="entry name" value="SDR_a5"/>
    <property type="match status" value="1"/>
</dbReference>
<proteinExistence type="predicted"/>
<dbReference type="SUPFAM" id="SSF51735">
    <property type="entry name" value="NAD(P)-binding Rossmann-fold domains"/>
    <property type="match status" value="1"/>
</dbReference>
<dbReference type="RefSeq" id="WP_011132785.1">
    <property type="nucleotide sequence ID" value="NC_005072.1"/>
</dbReference>
<organism evidence="4 5">
    <name type="scientific">Prochlorococcus marinus subsp. pastoris (strain CCMP1986 / NIES-2087 / MED4)</name>
    <dbReference type="NCBI Taxonomy" id="59919"/>
    <lineage>
        <taxon>Bacteria</taxon>
        <taxon>Bacillati</taxon>
        <taxon>Cyanobacteriota</taxon>
        <taxon>Cyanophyceae</taxon>
        <taxon>Synechococcales</taxon>
        <taxon>Prochlorococcaceae</taxon>
        <taxon>Prochlorococcus</taxon>
    </lineage>
</organism>
<name>Q7V0V0_PROMP</name>
<accession>Q7V0V0</accession>
<keyword evidence="2" id="KW-0604">Photosystem II</keyword>
<dbReference type="InterPro" id="IPR036291">
    <property type="entry name" value="NAD(P)-bd_dom_sf"/>
</dbReference>
<evidence type="ECO:0000256" key="2">
    <source>
        <dbReference type="ARBA" id="ARBA00023276"/>
    </source>
</evidence>
<dbReference type="EMBL" id="BX548174">
    <property type="protein sequence ID" value="CAE19611.1"/>
    <property type="molecule type" value="Genomic_DNA"/>
</dbReference>
<keyword evidence="1" id="KW-0602">Photosynthesis</keyword>
<feature type="domain" description="NAD(P)-binding" evidence="3">
    <location>
        <begin position="7"/>
        <end position="193"/>
    </location>
</feature>
<dbReference type="GO" id="GO:0015979">
    <property type="term" value="P:photosynthesis"/>
    <property type="evidence" value="ECO:0007669"/>
    <property type="project" value="UniProtKB-KW"/>
</dbReference>
<protein>
    <submittedName>
        <fullName evidence="4">Putative chaperon-like protein for quinone binding in photosystem II</fullName>
    </submittedName>
</protein>
<dbReference type="InterPro" id="IPR016040">
    <property type="entry name" value="NAD(P)-bd_dom"/>
</dbReference>
<evidence type="ECO:0000259" key="3">
    <source>
        <dbReference type="Pfam" id="PF13460"/>
    </source>
</evidence>
<gene>
    <name evidence="4" type="primary">ycf39</name>
    <name evidence="4" type="ordered locus">PMM1152</name>
</gene>